<keyword evidence="3" id="KW-0408">Iron</keyword>
<feature type="domain" description="Rieske" evidence="5">
    <location>
        <begin position="3"/>
        <end position="99"/>
    </location>
</feature>
<dbReference type="SUPFAM" id="SSF50022">
    <property type="entry name" value="ISP domain"/>
    <property type="match status" value="1"/>
</dbReference>
<keyword evidence="1" id="KW-0001">2Fe-2S</keyword>
<keyword evidence="2" id="KW-0479">Metal-binding</keyword>
<protein>
    <submittedName>
        <fullName evidence="6">Anthranilate 1,2-dioxygenase ferredoxin subunit</fullName>
    </submittedName>
</protein>
<dbReference type="PROSITE" id="PS51296">
    <property type="entry name" value="RIESKE"/>
    <property type="match status" value="1"/>
</dbReference>
<organism evidence="6 7">
    <name type="scientific">Blastopirellula retiformator</name>
    <dbReference type="NCBI Taxonomy" id="2527970"/>
    <lineage>
        <taxon>Bacteria</taxon>
        <taxon>Pseudomonadati</taxon>
        <taxon>Planctomycetota</taxon>
        <taxon>Planctomycetia</taxon>
        <taxon>Pirellulales</taxon>
        <taxon>Pirellulaceae</taxon>
        <taxon>Blastopirellula</taxon>
    </lineage>
</organism>
<evidence type="ECO:0000256" key="4">
    <source>
        <dbReference type="ARBA" id="ARBA00023014"/>
    </source>
</evidence>
<dbReference type="Pfam" id="PF00355">
    <property type="entry name" value="Rieske"/>
    <property type="match status" value="1"/>
</dbReference>
<dbReference type="InterPro" id="IPR017941">
    <property type="entry name" value="Rieske_2Fe-2S"/>
</dbReference>
<evidence type="ECO:0000259" key="5">
    <source>
        <dbReference type="PROSITE" id="PS51296"/>
    </source>
</evidence>
<evidence type="ECO:0000256" key="2">
    <source>
        <dbReference type="ARBA" id="ARBA00022723"/>
    </source>
</evidence>
<evidence type="ECO:0000256" key="1">
    <source>
        <dbReference type="ARBA" id="ARBA00022714"/>
    </source>
</evidence>
<sequence length="104" mass="11852">MFVPLARREDLLPHEVLFRVCGEEWIGLYQLGGQVFAIDARCPHAGALLTRGEVCDGVLSCPIHHWRFRLSDGKYLDEDAPRHDLRMFPIRVVDGQIEVDLPEA</sequence>
<dbReference type="InterPro" id="IPR036922">
    <property type="entry name" value="Rieske_2Fe-2S_sf"/>
</dbReference>
<reference evidence="6 7" key="1">
    <citation type="submission" date="2019-02" db="EMBL/GenBank/DDBJ databases">
        <title>Deep-cultivation of Planctomycetes and their phenomic and genomic characterization uncovers novel biology.</title>
        <authorList>
            <person name="Wiegand S."/>
            <person name="Jogler M."/>
            <person name="Boedeker C."/>
            <person name="Pinto D."/>
            <person name="Vollmers J."/>
            <person name="Rivas-Marin E."/>
            <person name="Kohn T."/>
            <person name="Peeters S.H."/>
            <person name="Heuer A."/>
            <person name="Rast P."/>
            <person name="Oberbeckmann S."/>
            <person name="Bunk B."/>
            <person name="Jeske O."/>
            <person name="Meyerdierks A."/>
            <person name="Storesund J.E."/>
            <person name="Kallscheuer N."/>
            <person name="Luecker S."/>
            <person name="Lage O.M."/>
            <person name="Pohl T."/>
            <person name="Merkel B.J."/>
            <person name="Hornburger P."/>
            <person name="Mueller R.-W."/>
            <person name="Bruemmer F."/>
            <person name="Labrenz M."/>
            <person name="Spormann A.M."/>
            <person name="Op Den Camp H."/>
            <person name="Overmann J."/>
            <person name="Amann R."/>
            <person name="Jetten M.S.M."/>
            <person name="Mascher T."/>
            <person name="Medema M.H."/>
            <person name="Devos D.P."/>
            <person name="Kaster A.-K."/>
            <person name="Ovreas L."/>
            <person name="Rohde M."/>
            <person name="Galperin M.Y."/>
            <person name="Jogler C."/>
        </authorList>
    </citation>
    <scope>NUCLEOTIDE SEQUENCE [LARGE SCALE GENOMIC DNA]</scope>
    <source>
        <strain evidence="6 7">Enr8</strain>
    </source>
</reference>
<keyword evidence="6" id="KW-0223">Dioxygenase</keyword>
<keyword evidence="6" id="KW-0560">Oxidoreductase</keyword>
<dbReference type="AlphaFoldDB" id="A0A5C5V973"/>
<dbReference type="RefSeq" id="WP_146431402.1">
    <property type="nucleotide sequence ID" value="NZ_SJPF01000002.1"/>
</dbReference>
<dbReference type="CDD" id="cd03467">
    <property type="entry name" value="Rieske"/>
    <property type="match status" value="1"/>
</dbReference>
<dbReference type="PANTHER" id="PTHR21496">
    <property type="entry name" value="FERREDOXIN-RELATED"/>
    <property type="match status" value="1"/>
</dbReference>
<dbReference type="GO" id="GO:0051213">
    <property type="term" value="F:dioxygenase activity"/>
    <property type="evidence" value="ECO:0007669"/>
    <property type="project" value="UniProtKB-KW"/>
</dbReference>
<gene>
    <name evidence="6" type="primary">andAb</name>
    <name evidence="6" type="ORF">Enr8_22460</name>
</gene>
<evidence type="ECO:0000256" key="3">
    <source>
        <dbReference type="ARBA" id="ARBA00023004"/>
    </source>
</evidence>
<dbReference type="PANTHER" id="PTHR21496:SF23">
    <property type="entry name" value="3-PHENYLPROPIONATE_CINNAMIC ACID DIOXYGENASE FERREDOXIN SUBUNIT"/>
    <property type="match status" value="1"/>
</dbReference>
<dbReference type="OrthoDB" id="9795104at2"/>
<keyword evidence="4" id="KW-0411">Iron-sulfur</keyword>
<accession>A0A5C5V973</accession>
<keyword evidence="7" id="KW-1185">Reference proteome</keyword>
<dbReference type="Gene3D" id="2.102.10.10">
    <property type="entry name" value="Rieske [2Fe-2S] iron-sulphur domain"/>
    <property type="match status" value="1"/>
</dbReference>
<dbReference type="GO" id="GO:0051537">
    <property type="term" value="F:2 iron, 2 sulfur cluster binding"/>
    <property type="evidence" value="ECO:0007669"/>
    <property type="project" value="UniProtKB-KW"/>
</dbReference>
<proteinExistence type="predicted"/>
<evidence type="ECO:0000313" key="7">
    <source>
        <dbReference type="Proteomes" id="UP000318878"/>
    </source>
</evidence>
<dbReference type="GO" id="GO:0046872">
    <property type="term" value="F:metal ion binding"/>
    <property type="evidence" value="ECO:0007669"/>
    <property type="project" value="UniProtKB-KW"/>
</dbReference>
<comment type="caution">
    <text evidence="6">The sequence shown here is derived from an EMBL/GenBank/DDBJ whole genome shotgun (WGS) entry which is preliminary data.</text>
</comment>
<evidence type="ECO:0000313" key="6">
    <source>
        <dbReference type="EMBL" id="TWT34831.1"/>
    </source>
</evidence>
<dbReference type="Proteomes" id="UP000318878">
    <property type="component" value="Unassembled WGS sequence"/>
</dbReference>
<dbReference type="EMBL" id="SJPF01000002">
    <property type="protein sequence ID" value="TWT34831.1"/>
    <property type="molecule type" value="Genomic_DNA"/>
</dbReference>
<name>A0A5C5V973_9BACT</name>